<evidence type="ECO:0000313" key="2">
    <source>
        <dbReference type="EMBL" id="MBP0494045.1"/>
    </source>
</evidence>
<gene>
    <name evidence="2" type="ORF">J5Y10_14770</name>
</gene>
<dbReference type="RefSeq" id="WP_209374787.1">
    <property type="nucleotide sequence ID" value="NZ_JAGIZA010000008.1"/>
</dbReference>
<protein>
    <submittedName>
        <fullName evidence="2">Uncharacterized protein</fullName>
    </submittedName>
</protein>
<name>A0A940N2L2_9PROT</name>
<keyword evidence="1" id="KW-0812">Transmembrane</keyword>
<comment type="caution">
    <text evidence="2">The sequence shown here is derived from an EMBL/GenBank/DDBJ whole genome shotgun (WGS) entry which is preliminary data.</text>
</comment>
<keyword evidence="1" id="KW-0472">Membrane</keyword>
<proteinExistence type="predicted"/>
<evidence type="ECO:0000313" key="3">
    <source>
        <dbReference type="Proteomes" id="UP000677537"/>
    </source>
</evidence>
<keyword evidence="1" id="KW-1133">Transmembrane helix</keyword>
<dbReference type="EMBL" id="JAGIZA010000008">
    <property type="protein sequence ID" value="MBP0494045.1"/>
    <property type="molecule type" value="Genomic_DNA"/>
</dbReference>
<dbReference type="Proteomes" id="UP000677537">
    <property type="component" value="Unassembled WGS sequence"/>
</dbReference>
<keyword evidence="3" id="KW-1185">Reference proteome</keyword>
<reference evidence="2" key="1">
    <citation type="submission" date="2021-03" db="EMBL/GenBank/DDBJ databases">
        <authorList>
            <person name="So Y."/>
        </authorList>
    </citation>
    <scope>NUCLEOTIDE SEQUENCE</scope>
    <source>
        <strain evidence="2">SG15</strain>
    </source>
</reference>
<dbReference type="AlphaFoldDB" id="A0A940N2L2"/>
<feature type="transmembrane region" description="Helical" evidence="1">
    <location>
        <begin position="29"/>
        <end position="48"/>
    </location>
</feature>
<evidence type="ECO:0000256" key="1">
    <source>
        <dbReference type="SAM" id="Phobius"/>
    </source>
</evidence>
<sequence length="62" mass="6145">MRPLTVYALSFAALAAGLALVLLVGGVGRAVGVVLILGGALGAVVTLSRPEAAEQGRRFTPG</sequence>
<accession>A0A940N2L2</accession>
<organism evidence="2 3">
    <name type="scientific">Roseomonas indoligenes</name>
    <dbReference type="NCBI Taxonomy" id="2820811"/>
    <lineage>
        <taxon>Bacteria</taxon>
        <taxon>Pseudomonadati</taxon>
        <taxon>Pseudomonadota</taxon>
        <taxon>Alphaproteobacteria</taxon>
        <taxon>Acetobacterales</taxon>
        <taxon>Roseomonadaceae</taxon>
        <taxon>Roseomonas</taxon>
    </lineage>
</organism>